<keyword evidence="6" id="KW-1185">Reference proteome</keyword>
<feature type="domain" description="Core-binding (CB)" evidence="4">
    <location>
        <begin position="1"/>
        <end position="68"/>
    </location>
</feature>
<reference evidence="5 6" key="1">
    <citation type="submission" date="2016-10" db="EMBL/GenBank/DDBJ databases">
        <authorList>
            <person name="de Groot N.N."/>
        </authorList>
    </citation>
    <scope>NUCLEOTIDE SEQUENCE [LARGE SCALE GENOMIC DNA]</scope>
    <source>
        <strain evidence="5 6">DSM 22012</strain>
    </source>
</reference>
<dbReference type="InterPro" id="IPR010998">
    <property type="entry name" value="Integrase_recombinase_N"/>
</dbReference>
<sequence length="68" mass="8150">MARSPFLQSVENYMRVHRYSRRTIDSYLYWIKFFILFWNKRHPSELGDAEIEGFLTFLATERNVSAGS</sequence>
<keyword evidence="1" id="KW-0229">DNA integration</keyword>
<evidence type="ECO:0000259" key="4">
    <source>
        <dbReference type="PROSITE" id="PS51900"/>
    </source>
</evidence>
<evidence type="ECO:0000256" key="3">
    <source>
        <dbReference type="PROSITE-ProRule" id="PRU01248"/>
    </source>
</evidence>
<dbReference type="InterPro" id="IPR044068">
    <property type="entry name" value="CB"/>
</dbReference>
<gene>
    <name evidence="5" type="ORF">SAMN05444390_1011348</name>
</gene>
<proteinExistence type="predicted"/>
<dbReference type="Proteomes" id="UP000236745">
    <property type="component" value="Unassembled WGS sequence"/>
</dbReference>
<evidence type="ECO:0000256" key="1">
    <source>
        <dbReference type="ARBA" id="ARBA00022908"/>
    </source>
</evidence>
<dbReference type="AlphaFoldDB" id="A0A1H5XD12"/>
<dbReference type="InterPro" id="IPR004107">
    <property type="entry name" value="Integrase_SAM-like_N"/>
</dbReference>
<evidence type="ECO:0000313" key="6">
    <source>
        <dbReference type="Proteomes" id="UP000236745"/>
    </source>
</evidence>
<name>A0A1H5XD12_9GAMM</name>
<dbReference type="GO" id="GO:0015074">
    <property type="term" value="P:DNA integration"/>
    <property type="evidence" value="ECO:0007669"/>
    <property type="project" value="UniProtKB-KW"/>
</dbReference>
<dbReference type="Pfam" id="PF13495">
    <property type="entry name" value="Phage_int_SAM_4"/>
    <property type="match status" value="1"/>
</dbReference>
<dbReference type="EMBL" id="FNVQ01000001">
    <property type="protein sequence ID" value="SEG09661.1"/>
    <property type="molecule type" value="Genomic_DNA"/>
</dbReference>
<keyword evidence="2 3" id="KW-0238">DNA-binding</keyword>
<protein>
    <submittedName>
        <fullName evidence="5">Phage integrase, N-terminal SAM-like domain</fullName>
    </submittedName>
</protein>
<dbReference type="PROSITE" id="PS51900">
    <property type="entry name" value="CB"/>
    <property type="match status" value="1"/>
</dbReference>
<dbReference type="Gene3D" id="1.10.150.130">
    <property type="match status" value="1"/>
</dbReference>
<accession>A0A1H5XD12</accession>
<evidence type="ECO:0000256" key="2">
    <source>
        <dbReference type="ARBA" id="ARBA00023125"/>
    </source>
</evidence>
<dbReference type="GO" id="GO:0003677">
    <property type="term" value="F:DNA binding"/>
    <property type="evidence" value="ECO:0007669"/>
    <property type="project" value="UniProtKB-UniRule"/>
</dbReference>
<organism evidence="5 6">
    <name type="scientific">Marinobacterium lutimaris</name>
    <dbReference type="NCBI Taxonomy" id="568106"/>
    <lineage>
        <taxon>Bacteria</taxon>
        <taxon>Pseudomonadati</taxon>
        <taxon>Pseudomonadota</taxon>
        <taxon>Gammaproteobacteria</taxon>
        <taxon>Oceanospirillales</taxon>
        <taxon>Oceanospirillaceae</taxon>
        <taxon>Marinobacterium</taxon>
    </lineage>
</organism>
<evidence type="ECO:0000313" key="5">
    <source>
        <dbReference type="EMBL" id="SEG09661.1"/>
    </source>
</evidence>